<reference evidence="1" key="2">
    <citation type="submission" date="2023-06" db="EMBL/GenBank/DDBJ databases">
        <authorList>
            <person name="Lucena T."/>
            <person name="Sun Q."/>
        </authorList>
    </citation>
    <scope>NUCLEOTIDE SEQUENCE</scope>
    <source>
        <strain evidence="1">CECT 8869</strain>
    </source>
</reference>
<dbReference type="Proteomes" id="UP001168579">
    <property type="component" value="Unassembled WGS sequence"/>
</dbReference>
<reference evidence="1" key="1">
    <citation type="journal article" date="2014" name="Int. J. Syst. Evol. Microbiol.">
        <title>Complete genome of a new Firmicutes species belonging to the dominant human colonic microbiota ('Ruminococcus bicirculans') reveals two chromosomes and a selective capacity to utilize plant glucans.</title>
        <authorList>
            <consortium name="NISC Comparative Sequencing Program"/>
            <person name="Wegmann U."/>
            <person name="Louis P."/>
            <person name="Goesmann A."/>
            <person name="Henrissat B."/>
            <person name="Duncan S.H."/>
            <person name="Flint H.J."/>
        </authorList>
    </citation>
    <scope>NUCLEOTIDE SEQUENCE</scope>
    <source>
        <strain evidence="1">CECT 8869</strain>
    </source>
</reference>
<sequence>MDTSRYIQIEVYCERTQTPLEFIEDLLEFEMIEIEHIEHKKYIQPQQIVEIERIHRLRNDLGINLEGIATLNNMLQKINSLEKEVKLLQDRLMIYET</sequence>
<dbReference type="EMBL" id="JAUKUC010000001">
    <property type="protein sequence ID" value="MDO1514656.1"/>
    <property type="molecule type" value="Genomic_DNA"/>
</dbReference>
<protein>
    <submittedName>
        <fullName evidence="1">Chaperone modulator CbpM</fullName>
    </submittedName>
</protein>
<comment type="caution">
    <text evidence="1">The sequence shown here is derived from an EMBL/GenBank/DDBJ whole genome shotgun (WGS) entry which is preliminary data.</text>
</comment>
<organism evidence="1 2">
    <name type="scientific">Maribacter confluentis</name>
    <dbReference type="NCBI Taxonomy" id="1656093"/>
    <lineage>
        <taxon>Bacteria</taxon>
        <taxon>Pseudomonadati</taxon>
        <taxon>Bacteroidota</taxon>
        <taxon>Flavobacteriia</taxon>
        <taxon>Flavobacteriales</taxon>
        <taxon>Flavobacteriaceae</taxon>
        <taxon>Maribacter</taxon>
    </lineage>
</organism>
<evidence type="ECO:0000313" key="2">
    <source>
        <dbReference type="Proteomes" id="UP001168579"/>
    </source>
</evidence>
<dbReference type="Gene3D" id="1.10.1660.10">
    <property type="match status" value="1"/>
</dbReference>
<gene>
    <name evidence="1" type="ORF">Q2T41_18540</name>
</gene>
<proteinExistence type="predicted"/>
<accession>A0ABT8RUQ8</accession>
<dbReference type="RefSeq" id="WP_304437294.1">
    <property type="nucleotide sequence ID" value="NZ_JAUKUC010000001.1"/>
</dbReference>
<dbReference type="Pfam" id="PF13591">
    <property type="entry name" value="MerR_2"/>
    <property type="match status" value="1"/>
</dbReference>
<evidence type="ECO:0000313" key="1">
    <source>
        <dbReference type="EMBL" id="MDO1514656.1"/>
    </source>
</evidence>
<keyword evidence="2" id="KW-1185">Reference proteome</keyword>
<name>A0ABT8RUQ8_9FLAO</name>